<dbReference type="GO" id="GO:0004045">
    <property type="term" value="F:peptidyl-tRNA hydrolase activity"/>
    <property type="evidence" value="ECO:0007669"/>
    <property type="project" value="UniProtKB-EC"/>
</dbReference>
<proteinExistence type="inferred from homology"/>
<feature type="non-terminal residue" evidence="5">
    <location>
        <position position="1"/>
    </location>
</feature>
<name>A0A1B6FDQ7_9HEMI</name>
<sequence length="139" mass="15414">LLIGYFTGFFRRRLRKSSKSVKFFTDQMKKSKSEMRLVMCVRSDLKMTPGKVAAQCGHASVGAFTQCQKRSPHILTQWMSTGATKIALKTNTIEEFGDVCEKALLRNIPVYLVHDAGQTQVEPGSTTVVALGPAPKDDF</sequence>
<dbReference type="EMBL" id="GECZ01021420">
    <property type="protein sequence ID" value="JAS48349.1"/>
    <property type="molecule type" value="Transcribed_RNA"/>
</dbReference>
<dbReference type="PANTHER" id="PTHR12649">
    <property type="entry name" value="PEPTIDYL-TRNA HYDROLASE 2"/>
    <property type="match status" value="1"/>
</dbReference>
<dbReference type="NCBIfam" id="TIGR00283">
    <property type="entry name" value="arch_pth2"/>
    <property type="match status" value="1"/>
</dbReference>
<dbReference type="InterPro" id="IPR002833">
    <property type="entry name" value="PTH2"/>
</dbReference>
<dbReference type="Gene3D" id="3.40.1490.10">
    <property type="entry name" value="Bit1"/>
    <property type="match status" value="1"/>
</dbReference>
<dbReference type="PANTHER" id="PTHR12649:SF11">
    <property type="entry name" value="PEPTIDYL-TRNA HYDROLASE 2, MITOCHONDRIAL"/>
    <property type="match status" value="1"/>
</dbReference>
<comment type="catalytic activity">
    <reaction evidence="4">
        <text>an N-acyl-L-alpha-aminoacyl-tRNA + H2O = an N-acyl-L-amino acid + a tRNA + H(+)</text>
        <dbReference type="Rhea" id="RHEA:54448"/>
        <dbReference type="Rhea" id="RHEA-COMP:10123"/>
        <dbReference type="Rhea" id="RHEA-COMP:13883"/>
        <dbReference type="ChEBI" id="CHEBI:15377"/>
        <dbReference type="ChEBI" id="CHEBI:15378"/>
        <dbReference type="ChEBI" id="CHEBI:59874"/>
        <dbReference type="ChEBI" id="CHEBI:78442"/>
        <dbReference type="ChEBI" id="CHEBI:138191"/>
        <dbReference type="EC" id="3.1.1.29"/>
    </reaction>
</comment>
<dbReference type="InterPro" id="IPR023476">
    <property type="entry name" value="Pep_tRNA_hydro_II_dom_sf"/>
</dbReference>
<evidence type="ECO:0000256" key="3">
    <source>
        <dbReference type="ARBA" id="ARBA00038050"/>
    </source>
</evidence>
<organism evidence="5">
    <name type="scientific">Cuerna arida</name>
    <dbReference type="NCBI Taxonomy" id="1464854"/>
    <lineage>
        <taxon>Eukaryota</taxon>
        <taxon>Metazoa</taxon>
        <taxon>Ecdysozoa</taxon>
        <taxon>Arthropoda</taxon>
        <taxon>Hexapoda</taxon>
        <taxon>Insecta</taxon>
        <taxon>Pterygota</taxon>
        <taxon>Neoptera</taxon>
        <taxon>Paraneoptera</taxon>
        <taxon>Hemiptera</taxon>
        <taxon>Auchenorrhyncha</taxon>
        <taxon>Membracoidea</taxon>
        <taxon>Cicadellidae</taxon>
        <taxon>Cicadellinae</taxon>
        <taxon>Proconiini</taxon>
        <taxon>Cuerna</taxon>
    </lineage>
</organism>
<feature type="non-terminal residue" evidence="5">
    <location>
        <position position="139"/>
    </location>
</feature>
<accession>A0A1B6FDQ7</accession>
<gene>
    <name evidence="5" type="ORF">g.49135</name>
</gene>
<dbReference type="SUPFAM" id="SSF102462">
    <property type="entry name" value="Peptidyl-tRNA hydrolase II"/>
    <property type="match status" value="1"/>
</dbReference>
<keyword evidence="2" id="KW-0378">Hydrolase</keyword>
<protein>
    <recommendedName>
        <fullName evidence="1">peptidyl-tRNA hydrolase</fullName>
        <ecNumber evidence="1">3.1.1.29</ecNumber>
    </recommendedName>
</protein>
<dbReference type="EC" id="3.1.1.29" evidence="1"/>
<dbReference type="GO" id="GO:0005829">
    <property type="term" value="C:cytosol"/>
    <property type="evidence" value="ECO:0007669"/>
    <property type="project" value="TreeGrafter"/>
</dbReference>
<comment type="similarity">
    <text evidence="3">Belongs to the PTH2 family.</text>
</comment>
<dbReference type="AlphaFoldDB" id="A0A1B6FDQ7"/>
<reference evidence="5" key="1">
    <citation type="submission" date="2015-11" db="EMBL/GenBank/DDBJ databases">
        <title>De novo transcriptome assembly of four potential Pierce s Disease insect vectors from Arizona vineyards.</title>
        <authorList>
            <person name="Tassone E.E."/>
        </authorList>
    </citation>
    <scope>NUCLEOTIDE SEQUENCE</scope>
</reference>
<evidence type="ECO:0000256" key="2">
    <source>
        <dbReference type="ARBA" id="ARBA00022801"/>
    </source>
</evidence>
<dbReference type="Pfam" id="PF01981">
    <property type="entry name" value="PTH2"/>
    <property type="match status" value="1"/>
</dbReference>
<evidence type="ECO:0000256" key="1">
    <source>
        <dbReference type="ARBA" id="ARBA00013260"/>
    </source>
</evidence>
<dbReference type="FunFam" id="3.40.1490.10:FF:000001">
    <property type="entry name" value="Peptidyl-tRNA hydrolase 2"/>
    <property type="match status" value="1"/>
</dbReference>
<evidence type="ECO:0000256" key="4">
    <source>
        <dbReference type="ARBA" id="ARBA00048707"/>
    </source>
</evidence>
<evidence type="ECO:0000313" key="5">
    <source>
        <dbReference type="EMBL" id="JAS48349.1"/>
    </source>
</evidence>